<accession>A0A940SWT2</accession>
<dbReference type="Pfam" id="PF01168">
    <property type="entry name" value="Ala_racemase_N"/>
    <property type="match status" value="1"/>
</dbReference>
<keyword evidence="7" id="KW-1133">Transmembrane helix</keyword>
<comment type="similarity">
    <text evidence="12">In the C-terminal section; belongs to the alanine racemase family.</text>
</comment>
<keyword evidence="4" id="KW-1003">Cell membrane</keyword>
<reference evidence="17" key="1">
    <citation type="submission" date="2020-12" db="EMBL/GenBank/DDBJ databases">
        <title>Vagococcus allomyrinae sp. nov. and Enterococcus lavae sp. nov., isolated from the larvae of Allomyrina dichotoma.</title>
        <authorList>
            <person name="Lee S.D."/>
        </authorList>
    </citation>
    <scope>NUCLEOTIDE SEQUENCE</scope>
    <source>
        <strain evidence="17">BWB3-3</strain>
    </source>
</reference>
<dbReference type="FunFam" id="3.20.20.10:FF:000002">
    <property type="entry name" value="Alanine racemase"/>
    <property type="match status" value="1"/>
</dbReference>
<dbReference type="CDD" id="cd00430">
    <property type="entry name" value="PLPDE_III_AR"/>
    <property type="match status" value="1"/>
</dbReference>
<dbReference type="PANTHER" id="PTHR30511:SF0">
    <property type="entry name" value="ALANINE RACEMASE, CATABOLIC-RELATED"/>
    <property type="match status" value="1"/>
</dbReference>
<evidence type="ECO:0000256" key="13">
    <source>
        <dbReference type="HAMAP-Rule" id="MF_01201"/>
    </source>
</evidence>
<keyword evidence="18" id="KW-1185">Reference proteome</keyword>
<dbReference type="SUPFAM" id="SSF51419">
    <property type="entry name" value="PLP-binding barrel"/>
    <property type="match status" value="1"/>
</dbReference>
<dbReference type="InterPro" id="IPR001608">
    <property type="entry name" value="Ala_racemase_N"/>
</dbReference>
<sequence>MTIGFLRPTKAVVDCQALYHNIKSELATIKDGAEVFAVVKANGYGHGAVKVAGVAKKAGASGFCVSLLDEALELREAGFQEPILVLGVVDPKHVAILVQEKISTTAASLEWLEQTSYYWHQFECTQSVLIHVKIDTGMGRLGFVEEVDMLAAIDFIEKHPEFYLEGLFTHFAKADSKDNSYFEMQQERFRKALAIFPTTIRYIHTSNSATALWHDHWRSNMIRLGVEMYGLNPSGTELATPFEIKQVMSLISSLVQVKRLKKGERVSYGAEYQAQQDEWIGTLPIGYADGFIRHFKGFSVLVEGHQAEIVGRICMDQCMIRLPHALPVGTKVTIFGKDGDLVNTFQDGAEYVDTINYELPCILSERVPRIYINEDLSESHA</sequence>
<organism evidence="17 18">
    <name type="scientific">Vagococcus allomyrinae</name>
    <dbReference type="NCBI Taxonomy" id="2794353"/>
    <lineage>
        <taxon>Bacteria</taxon>
        <taxon>Bacillati</taxon>
        <taxon>Bacillota</taxon>
        <taxon>Bacilli</taxon>
        <taxon>Lactobacillales</taxon>
        <taxon>Enterococcaceae</taxon>
        <taxon>Vagococcus</taxon>
    </lineage>
</organism>
<dbReference type="Pfam" id="PF00842">
    <property type="entry name" value="Ala_racemase_C"/>
    <property type="match status" value="1"/>
</dbReference>
<comment type="catalytic activity">
    <reaction evidence="1 13">
        <text>L-alanine = D-alanine</text>
        <dbReference type="Rhea" id="RHEA:20249"/>
        <dbReference type="ChEBI" id="CHEBI:57416"/>
        <dbReference type="ChEBI" id="CHEBI:57972"/>
        <dbReference type="EC" id="5.1.1.1"/>
    </reaction>
</comment>
<evidence type="ECO:0000256" key="9">
    <source>
        <dbReference type="ARBA" id="ARBA00023235"/>
    </source>
</evidence>
<keyword evidence="10" id="KW-0046">Antibiotic resistance</keyword>
<dbReference type="GO" id="GO:0005886">
    <property type="term" value="C:plasma membrane"/>
    <property type="evidence" value="ECO:0007669"/>
    <property type="project" value="UniProtKB-SubCell"/>
</dbReference>
<keyword evidence="9 13" id="KW-0413">Isomerase</keyword>
<dbReference type="EC" id="5.1.1.1" evidence="13"/>
<dbReference type="InterPro" id="IPR000821">
    <property type="entry name" value="Ala_racemase"/>
</dbReference>
<keyword evidence="8" id="KW-0472">Membrane</keyword>
<evidence type="ECO:0000256" key="5">
    <source>
        <dbReference type="ARBA" id="ARBA00022692"/>
    </source>
</evidence>
<comment type="similarity">
    <text evidence="13">Belongs to the alanine racemase family.</text>
</comment>
<dbReference type="NCBIfam" id="TIGR00492">
    <property type="entry name" value="alr"/>
    <property type="match status" value="1"/>
</dbReference>
<dbReference type="GO" id="GO:0005829">
    <property type="term" value="C:cytosol"/>
    <property type="evidence" value="ECO:0007669"/>
    <property type="project" value="TreeGrafter"/>
</dbReference>
<comment type="subcellular location">
    <subcellularLocation>
        <location evidence="3">Cell membrane</location>
        <topology evidence="3">Multi-pass membrane protein</topology>
    </subcellularLocation>
</comment>
<dbReference type="FunFam" id="2.40.37.10:FF:000006">
    <property type="entry name" value="Alanine racemase"/>
    <property type="match status" value="1"/>
</dbReference>
<feature type="active site" description="Proton acceptor; specific for L-alanine" evidence="13">
    <location>
        <position position="268"/>
    </location>
</feature>
<evidence type="ECO:0000256" key="2">
    <source>
        <dbReference type="ARBA" id="ARBA00001933"/>
    </source>
</evidence>
<evidence type="ECO:0000256" key="10">
    <source>
        <dbReference type="ARBA" id="ARBA00023251"/>
    </source>
</evidence>
<dbReference type="InterPro" id="IPR011079">
    <property type="entry name" value="Ala_racemase_C"/>
</dbReference>
<dbReference type="AlphaFoldDB" id="A0A940SWT2"/>
<dbReference type="GO" id="GO:0008784">
    <property type="term" value="F:alanine racemase activity"/>
    <property type="evidence" value="ECO:0007669"/>
    <property type="project" value="UniProtKB-UniRule"/>
</dbReference>
<dbReference type="PROSITE" id="PS00395">
    <property type="entry name" value="ALANINE_RACEMASE"/>
    <property type="match status" value="1"/>
</dbReference>
<evidence type="ECO:0000256" key="14">
    <source>
        <dbReference type="PIRSR" id="PIRSR600821-50"/>
    </source>
</evidence>
<feature type="binding site" evidence="13 15">
    <location>
        <position position="315"/>
    </location>
    <ligand>
        <name>substrate</name>
    </ligand>
</feature>
<evidence type="ECO:0000313" key="17">
    <source>
        <dbReference type="EMBL" id="MBP1043319.1"/>
    </source>
</evidence>
<proteinExistence type="inferred from homology"/>
<dbReference type="Gene3D" id="2.40.37.10">
    <property type="entry name" value="Lyase, Ornithine Decarboxylase, Chain A, domain 1"/>
    <property type="match status" value="1"/>
</dbReference>
<dbReference type="Proteomes" id="UP000674938">
    <property type="component" value="Unassembled WGS sequence"/>
</dbReference>
<dbReference type="InterPro" id="IPR029066">
    <property type="entry name" value="PLP-binding_barrel"/>
</dbReference>
<evidence type="ECO:0000256" key="1">
    <source>
        <dbReference type="ARBA" id="ARBA00000316"/>
    </source>
</evidence>
<dbReference type="GO" id="GO:0046677">
    <property type="term" value="P:response to antibiotic"/>
    <property type="evidence" value="ECO:0007669"/>
    <property type="project" value="UniProtKB-KW"/>
</dbReference>
<dbReference type="GO" id="GO:0030632">
    <property type="term" value="P:D-alanine biosynthetic process"/>
    <property type="evidence" value="ECO:0007669"/>
    <property type="project" value="UniProtKB-UniRule"/>
</dbReference>
<evidence type="ECO:0000256" key="15">
    <source>
        <dbReference type="PIRSR" id="PIRSR600821-52"/>
    </source>
</evidence>
<evidence type="ECO:0000256" key="11">
    <source>
        <dbReference type="ARBA" id="ARBA00060905"/>
    </source>
</evidence>
<dbReference type="HAMAP" id="MF_01201">
    <property type="entry name" value="Ala_racemase"/>
    <property type="match status" value="1"/>
</dbReference>
<comment type="similarity">
    <text evidence="11">In the N-terminal section; belongs to the acyltransferase 3 family.</text>
</comment>
<keyword evidence="6 13" id="KW-0663">Pyridoxal phosphate</keyword>
<comment type="cofactor">
    <cofactor evidence="2 13 14">
        <name>pyridoxal 5'-phosphate</name>
        <dbReference type="ChEBI" id="CHEBI:597326"/>
    </cofactor>
</comment>
<evidence type="ECO:0000256" key="6">
    <source>
        <dbReference type="ARBA" id="ARBA00022898"/>
    </source>
</evidence>
<keyword evidence="5" id="KW-0812">Transmembrane</keyword>
<evidence type="ECO:0000259" key="16">
    <source>
        <dbReference type="SMART" id="SM01005"/>
    </source>
</evidence>
<dbReference type="InterPro" id="IPR020622">
    <property type="entry name" value="Ala_racemase_pyridoxalP-BS"/>
</dbReference>
<gene>
    <name evidence="17" type="ORF">I6N95_20050</name>
</gene>
<comment type="function">
    <text evidence="13">Catalyzes the interconversion of L-alanine and D-alanine. May also act on other amino acids.</text>
</comment>
<dbReference type="GO" id="GO:0009252">
    <property type="term" value="P:peptidoglycan biosynthetic process"/>
    <property type="evidence" value="ECO:0007669"/>
    <property type="project" value="TreeGrafter"/>
</dbReference>
<evidence type="ECO:0000256" key="7">
    <source>
        <dbReference type="ARBA" id="ARBA00022989"/>
    </source>
</evidence>
<dbReference type="RefSeq" id="WP_209531128.1">
    <property type="nucleotide sequence ID" value="NZ_JAEEGA010000015.1"/>
</dbReference>
<dbReference type="SUPFAM" id="SSF50621">
    <property type="entry name" value="Alanine racemase C-terminal domain-like"/>
    <property type="match status" value="1"/>
</dbReference>
<dbReference type="EMBL" id="JAEEGA010000015">
    <property type="protein sequence ID" value="MBP1043319.1"/>
    <property type="molecule type" value="Genomic_DNA"/>
</dbReference>
<evidence type="ECO:0000256" key="3">
    <source>
        <dbReference type="ARBA" id="ARBA00004651"/>
    </source>
</evidence>
<feature type="modified residue" description="N6-(pyridoxal phosphate)lysine" evidence="13 14">
    <location>
        <position position="40"/>
    </location>
</feature>
<feature type="domain" description="Alanine racemase C-terminal" evidence="16">
    <location>
        <begin position="247"/>
        <end position="372"/>
    </location>
</feature>
<feature type="active site" description="Proton acceptor; specific for D-alanine" evidence="13">
    <location>
        <position position="40"/>
    </location>
</feature>
<evidence type="ECO:0000256" key="8">
    <source>
        <dbReference type="ARBA" id="ARBA00023136"/>
    </source>
</evidence>
<dbReference type="GO" id="GO:0030170">
    <property type="term" value="F:pyridoxal phosphate binding"/>
    <property type="evidence" value="ECO:0007669"/>
    <property type="project" value="UniProtKB-UniRule"/>
</dbReference>
<evidence type="ECO:0000313" key="18">
    <source>
        <dbReference type="Proteomes" id="UP000674938"/>
    </source>
</evidence>
<comment type="pathway">
    <text evidence="13">Amino-acid biosynthesis; D-alanine biosynthesis; D-alanine from L-alanine: step 1/1.</text>
</comment>
<dbReference type="Gene3D" id="3.20.20.10">
    <property type="entry name" value="Alanine racemase"/>
    <property type="match status" value="1"/>
</dbReference>
<dbReference type="PRINTS" id="PR00992">
    <property type="entry name" value="ALARACEMASE"/>
</dbReference>
<comment type="caution">
    <text evidence="17">The sequence shown here is derived from an EMBL/GenBank/DDBJ whole genome shotgun (WGS) entry which is preliminary data.</text>
</comment>
<dbReference type="PANTHER" id="PTHR30511">
    <property type="entry name" value="ALANINE RACEMASE"/>
    <property type="match status" value="1"/>
</dbReference>
<name>A0A940SWT2_9ENTE</name>
<evidence type="ECO:0000256" key="4">
    <source>
        <dbReference type="ARBA" id="ARBA00022475"/>
    </source>
</evidence>
<dbReference type="InterPro" id="IPR009006">
    <property type="entry name" value="Ala_racemase/Decarboxylase_C"/>
</dbReference>
<feature type="binding site" evidence="13 15">
    <location>
        <position position="140"/>
    </location>
    <ligand>
        <name>substrate</name>
    </ligand>
</feature>
<dbReference type="SMART" id="SM01005">
    <property type="entry name" value="Ala_racemase_C"/>
    <property type="match status" value="1"/>
</dbReference>
<protein>
    <recommendedName>
        <fullName evidence="13">Alanine racemase</fullName>
        <ecNumber evidence="13">5.1.1.1</ecNumber>
    </recommendedName>
</protein>
<evidence type="ECO:0000256" key="12">
    <source>
        <dbReference type="ARBA" id="ARBA00061081"/>
    </source>
</evidence>